<evidence type="ECO:0000256" key="1">
    <source>
        <dbReference type="ARBA" id="ARBA00022729"/>
    </source>
</evidence>
<dbReference type="PANTHER" id="PTHR34183">
    <property type="entry name" value="ENDOLYTIC PEPTIDOGLYCAN TRANSGLYCOSYLASE RLPA"/>
    <property type="match status" value="1"/>
</dbReference>
<dbReference type="EC" id="4.2.2.-" evidence="4"/>
<dbReference type="InterPro" id="IPR009009">
    <property type="entry name" value="RlpA-like_DPBB"/>
</dbReference>
<evidence type="ECO:0000256" key="5">
    <source>
        <dbReference type="RuleBase" id="RU003495"/>
    </source>
</evidence>
<evidence type="ECO:0000259" key="7">
    <source>
        <dbReference type="PROSITE" id="PS51724"/>
    </source>
</evidence>
<dbReference type="SUPFAM" id="SSF110997">
    <property type="entry name" value="Sporulation related repeat"/>
    <property type="match status" value="1"/>
</dbReference>
<dbReference type="Proteomes" id="UP000262004">
    <property type="component" value="Chromosome"/>
</dbReference>
<dbReference type="PANTHER" id="PTHR34183:SF1">
    <property type="entry name" value="ENDOLYTIC PEPTIDOGLYCAN TRANSGLYCOSYLASE RLPA"/>
    <property type="match status" value="1"/>
</dbReference>
<keyword evidence="3 4" id="KW-0961">Cell wall biogenesis/degradation</keyword>
<evidence type="ECO:0000313" key="8">
    <source>
        <dbReference type="EMBL" id="BBD76377.1"/>
    </source>
</evidence>
<dbReference type="EMBL" id="AP018558">
    <property type="protein sequence ID" value="BBD76377.1"/>
    <property type="molecule type" value="Genomic_DNA"/>
</dbReference>
<proteinExistence type="inferred from homology"/>
<dbReference type="Gene3D" id="3.30.70.1070">
    <property type="entry name" value="Sporulation related repeat"/>
    <property type="match status" value="1"/>
</dbReference>
<reference evidence="8 9" key="1">
    <citation type="submission" date="2018-04" db="EMBL/GenBank/DDBJ databases">
        <title>Complete genome sequence of Hydrogenophilus thermoluteolus TH-1.</title>
        <authorList>
            <person name="Arai H."/>
        </authorList>
    </citation>
    <scope>NUCLEOTIDE SEQUENCE [LARGE SCALE GENOMIC DNA]</scope>
    <source>
        <strain evidence="8 9">TH-1</strain>
    </source>
</reference>
<dbReference type="PROSITE" id="PS51257">
    <property type="entry name" value="PROKAR_LIPOPROTEIN"/>
    <property type="match status" value="1"/>
</dbReference>
<evidence type="ECO:0000256" key="4">
    <source>
        <dbReference type="HAMAP-Rule" id="MF_02071"/>
    </source>
</evidence>
<dbReference type="GO" id="GO:0042834">
    <property type="term" value="F:peptidoglycan binding"/>
    <property type="evidence" value="ECO:0007669"/>
    <property type="project" value="InterPro"/>
</dbReference>
<accession>A0A2Z6DVA9</accession>
<dbReference type="InterPro" id="IPR007730">
    <property type="entry name" value="SPOR-like_dom"/>
</dbReference>
<evidence type="ECO:0000256" key="2">
    <source>
        <dbReference type="ARBA" id="ARBA00023239"/>
    </source>
</evidence>
<dbReference type="HAMAP" id="MF_02071">
    <property type="entry name" value="RlpA"/>
    <property type="match status" value="1"/>
</dbReference>
<feature type="region of interest" description="Disordered" evidence="6">
    <location>
        <begin position="175"/>
        <end position="194"/>
    </location>
</feature>
<dbReference type="GO" id="GO:0071555">
    <property type="term" value="P:cell wall organization"/>
    <property type="evidence" value="ECO:0007669"/>
    <property type="project" value="UniProtKB-KW"/>
</dbReference>
<keyword evidence="9" id="KW-1185">Reference proteome</keyword>
<evidence type="ECO:0000313" key="9">
    <source>
        <dbReference type="Proteomes" id="UP000262004"/>
    </source>
</evidence>
<comment type="function">
    <text evidence="4">Lytic transglycosylase with a strong preference for naked glycan strands that lack stem peptides.</text>
</comment>
<comment type="subcellular location">
    <subcellularLocation>
        <location evidence="4">Cell membrane</location>
        <topology evidence="4">Lipid-anchor</topology>
    </subcellularLocation>
</comment>
<dbReference type="InterPro" id="IPR036908">
    <property type="entry name" value="RlpA-like_sf"/>
</dbReference>
<dbReference type="AlphaFoldDB" id="A0A2Z6DVA9"/>
<keyword evidence="2 4" id="KW-0456">Lyase</keyword>
<feature type="compositionally biased region" description="Low complexity" evidence="6">
    <location>
        <begin position="181"/>
        <end position="194"/>
    </location>
</feature>
<dbReference type="GO" id="GO:0000270">
    <property type="term" value="P:peptidoglycan metabolic process"/>
    <property type="evidence" value="ECO:0007669"/>
    <property type="project" value="UniProtKB-UniRule"/>
</dbReference>
<dbReference type="SUPFAM" id="SSF50685">
    <property type="entry name" value="Barwin-like endoglucanases"/>
    <property type="match status" value="1"/>
</dbReference>
<dbReference type="CDD" id="cd22268">
    <property type="entry name" value="DPBB_RlpA-like"/>
    <property type="match status" value="1"/>
</dbReference>
<evidence type="ECO:0000256" key="6">
    <source>
        <dbReference type="SAM" id="MobiDB-lite"/>
    </source>
</evidence>
<dbReference type="InterPro" id="IPR034718">
    <property type="entry name" value="RlpA"/>
</dbReference>
<dbReference type="OrthoDB" id="9779128at2"/>
<dbReference type="PROSITE" id="PS51724">
    <property type="entry name" value="SPOR"/>
    <property type="match status" value="1"/>
</dbReference>
<protein>
    <recommendedName>
        <fullName evidence="4">Endolytic peptidoglycan transglycosylase RlpA</fullName>
        <ecNumber evidence="4">4.2.2.-</ecNumber>
    </recommendedName>
</protein>
<dbReference type="RefSeq" id="WP_119334228.1">
    <property type="nucleotide sequence ID" value="NZ_AP018558.1"/>
</dbReference>
<dbReference type="GO" id="GO:0008932">
    <property type="term" value="F:lytic endotransglycosylase activity"/>
    <property type="evidence" value="ECO:0007669"/>
    <property type="project" value="UniProtKB-UniRule"/>
</dbReference>
<evidence type="ECO:0000256" key="3">
    <source>
        <dbReference type="ARBA" id="ARBA00023316"/>
    </source>
</evidence>
<feature type="domain" description="SPOR" evidence="7">
    <location>
        <begin position="233"/>
        <end position="310"/>
    </location>
</feature>
<keyword evidence="4" id="KW-0564">Palmitate</keyword>
<dbReference type="KEGG" id="htl:HPTL_0107"/>
<gene>
    <name evidence="4" type="primary">rlpA</name>
    <name evidence="8" type="ORF">HPTL_0107</name>
</gene>
<keyword evidence="4" id="KW-0472">Membrane</keyword>
<keyword evidence="4" id="KW-1003">Cell membrane</keyword>
<dbReference type="NCBIfam" id="TIGR00413">
    <property type="entry name" value="rlpA"/>
    <property type="match status" value="1"/>
</dbReference>
<sequence>MNVVRLVGMVTAAMVLAACGSPRVKIDVRRGAVNTPAVEPRVEPLRPANARPYTVLGRTYYPMTDFEPYWEEGIASWYGREFHGRPTASGEPYDMFTLTAAHKILPIPSYARVTNLANGRQVVVRVNDRGPFVEGRVIDLSYAAAEALGFANQGTARVRVELLLPDEIAAMQKGAGRPKAAAETAPTAEMASTATPLRVVARPQARDAAGAAAPGPVAEGAVAVDAATTAETGATDALFYLQLGAFAQTENAENFASHLRVQLPNLPVRLLSAGALVRVVAGPFRDATLAQLAADQVVAFLGGTPLVVSARALGAHP</sequence>
<name>A0A2Z6DVA9_HYDTE</name>
<organism evidence="8 9">
    <name type="scientific">Hydrogenophilus thermoluteolus</name>
    <name type="common">Pseudomonas hydrogenothermophila</name>
    <dbReference type="NCBI Taxonomy" id="297"/>
    <lineage>
        <taxon>Bacteria</taxon>
        <taxon>Pseudomonadati</taxon>
        <taxon>Pseudomonadota</taxon>
        <taxon>Hydrogenophilia</taxon>
        <taxon>Hydrogenophilales</taxon>
        <taxon>Hydrogenophilaceae</taxon>
        <taxon>Hydrogenophilus</taxon>
    </lineage>
</organism>
<dbReference type="Pfam" id="PF05036">
    <property type="entry name" value="SPOR"/>
    <property type="match status" value="1"/>
</dbReference>
<dbReference type="InterPro" id="IPR036680">
    <property type="entry name" value="SPOR-like_sf"/>
</dbReference>
<comment type="similarity">
    <text evidence="4 5">Belongs to the RlpA family.</text>
</comment>
<keyword evidence="1" id="KW-0732">Signal</keyword>
<dbReference type="FunFam" id="2.40.40.10:FF:000003">
    <property type="entry name" value="Endolytic peptidoglycan transglycosylase RlpA"/>
    <property type="match status" value="1"/>
</dbReference>
<keyword evidence="4 8" id="KW-0449">Lipoprotein</keyword>
<dbReference type="Pfam" id="PF03330">
    <property type="entry name" value="DPBB_1"/>
    <property type="match status" value="1"/>
</dbReference>
<dbReference type="Gene3D" id="2.40.40.10">
    <property type="entry name" value="RlpA-like domain"/>
    <property type="match status" value="1"/>
</dbReference>
<dbReference type="GO" id="GO:0005886">
    <property type="term" value="C:plasma membrane"/>
    <property type="evidence" value="ECO:0007669"/>
    <property type="project" value="UniProtKB-SubCell"/>
</dbReference>
<dbReference type="InterPro" id="IPR012997">
    <property type="entry name" value="RplA"/>
</dbReference>